<keyword evidence="3" id="KW-0812">Transmembrane</keyword>
<dbReference type="PROSITE" id="PS00379">
    <property type="entry name" value="CDP_ALCOHOL_P_TRANSF"/>
    <property type="match status" value="1"/>
</dbReference>
<accession>A0ABP7ED03</accession>
<evidence type="ECO:0000256" key="3">
    <source>
        <dbReference type="SAM" id="Phobius"/>
    </source>
</evidence>
<dbReference type="InterPro" id="IPR048254">
    <property type="entry name" value="CDP_ALCOHOL_P_TRANSF_CS"/>
</dbReference>
<evidence type="ECO:0000313" key="6">
    <source>
        <dbReference type="Proteomes" id="UP001499884"/>
    </source>
</evidence>
<feature type="domain" description="DUF5941" evidence="4">
    <location>
        <begin position="404"/>
        <end position="614"/>
    </location>
</feature>
<feature type="transmembrane region" description="Helical" evidence="3">
    <location>
        <begin position="547"/>
        <end position="570"/>
    </location>
</feature>
<evidence type="ECO:0000256" key="1">
    <source>
        <dbReference type="ARBA" id="ARBA00022679"/>
    </source>
</evidence>
<dbReference type="Pfam" id="PF01066">
    <property type="entry name" value="CDP-OH_P_transf"/>
    <property type="match status" value="1"/>
</dbReference>
<keyword evidence="3" id="KW-0472">Membrane</keyword>
<dbReference type="InterPro" id="IPR000462">
    <property type="entry name" value="CDP-OH_P_trans"/>
</dbReference>
<feature type="transmembrane region" description="Helical" evidence="3">
    <location>
        <begin position="437"/>
        <end position="457"/>
    </location>
</feature>
<evidence type="ECO:0000259" key="4">
    <source>
        <dbReference type="Pfam" id="PF19365"/>
    </source>
</evidence>
<dbReference type="EMBL" id="BAABEP010000004">
    <property type="protein sequence ID" value="GAA3715358.1"/>
    <property type="molecule type" value="Genomic_DNA"/>
</dbReference>
<keyword evidence="1 2" id="KW-0808">Transferase</keyword>
<keyword evidence="3" id="KW-1133">Transmembrane helix</keyword>
<comment type="similarity">
    <text evidence="2">Belongs to the CDP-alcohol phosphatidyltransferase class-I family.</text>
</comment>
<organism evidence="5 6">
    <name type="scientific">Streptomyces tremellae</name>
    <dbReference type="NCBI Taxonomy" id="1124239"/>
    <lineage>
        <taxon>Bacteria</taxon>
        <taxon>Bacillati</taxon>
        <taxon>Actinomycetota</taxon>
        <taxon>Actinomycetes</taxon>
        <taxon>Kitasatosporales</taxon>
        <taxon>Streptomycetaceae</taxon>
        <taxon>Streptomyces</taxon>
    </lineage>
</organism>
<dbReference type="Pfam" id="PF19365">
    <property type="entry name" value="DUF5941"/>
    <property type="match status" value="1"/>
</dbReference>
<feature type="transmembrane region" description="Helical" evidence="3">
    <location>
        <begin position="514"/>
        <end position="531"/>
    </location>
</feature>
<comment type="caution">
    <text evidence="5">The sequence shown here is derived from an EMBL/GenBank/DDBJ whole genome shotgun (WGS) entry which is preliminary data.</text>
</comment>
<protein>
    <recommendedName>
        <fullName evidence="4">DUF5941 domain-containing protein</fullName>
    </recommendedName>
</protein>
<reference evidence="6" key="1">
    <citation type="journal article" date="2019" name="Int. J. Syst. Evol. Microbiol.">
        <title>The Global Catalogue of Microorganisms (GCM) 10K type strain sequencing project: providing services to taxonomists for standard genome sequencing and annotation.</title>
        <authorList>
            <consortium name="The Broad Institute Genomics Platform"/>
            <consortium name="The Broad Institute Genome Sequencing Center for Infectious Disease"/>
            <person name="Wu L."/>
            <person name="Ma J."/>
        </authorList>
    </citation>
    <scope>NUCLEOTIDE SEQUENCE [LARGE SCALE GENOMIC DNA]</scope>
    <source>
        <strain evidence="6">JCM 30846</strain>
    </source>
</reference>
<feature type="transmembrane region" description="Helical" evidence="3">
    <location>
        <begin position="463"/>
        <end position="480"/>
    </location>
</feature>
<dbReference type="InterPro" id="IPR045985">
    <property type="entry name" value="DUF5941"/>
</dbReference>
<proteinExistence type="inferred from homology"/>
<gene>
    <name evidence="5" type="ORF">GCM10023082_11400</name>
</gene>
<dbReference type="InterPro" id="IPR043130">
    <property type="entry name" value="CDP-OH_PTrfase_TM_dom"/>
</dbReference>
<keyword evidence="6" id="KW-1185">Reference proteome</keyword>
<feature type="transmembrane region" description="Helical" evidence="3">
    <location>
        <begin position="371"/>
        <end position="393"/>
    </location>
</feature>
<feature type="transmembrane region" description="Helical" evidence="3">
    <location>
        <begin position="576"/>
        <end position="593"/>
    </location>
</feature>
<sequence>MPGSPLDGHLRSLGFDVRCARDGADAARLLADVPAGERVALVDPRFVGHLHALRLALTDPRFPLSATTGAVTAKPEARGSLARALREAHGGGAAGGHGPGGGTGLAAAPRTGALADRVAAALEAGGEAPHRAELGSLVAAVPEDDASRAEASRAVAAVDDEAVRLRSAVKARDGFFTTFFVSTYSRYIARWCARRGLTPNQVTTASLATAVIAAACAATGTRGGYIAAGILLYCSFVLDCTDGQLARYSLQYSTLGAWLDATFDRAKEYAYYAGLALGAARGGDDVWALALGAMVLQTCRHVVDFAFNEAHAESAPAASAAGPVAGTPTSALSTRLDSVGWTVWARRMIVLPIGERWALIAVLTAATTPRITFVVLLVGCAFAACYTTAGRVLRSVLRRSVRTERATRALADLADSGPLARAVAAAAGRPVRRLPSLFPFAVALVGGAVLAATAAYARVDGPWPVLAALLYVVTSGLAVARPLTGPLDWLVAPVFRAAEYGTVLLLAARSGVNGALPAAFGLVAAVAYHHYDTTYRIRGGTGAPPRALVLALGGHETRTLVAVVLAAVLVARGADFATALTVLAVAVALVALFESIRFWVSSSAPAVHDEGETA</sequence>
<dbReference type="Proteomes" id="UP001499884">
    <property type="component" value="Unassembled WGS sequence"/>
</dbReference>
<dbReference type="Gene3D" id="1.20.120.1760">
    <property type="match status" value="1"/>
</dbReference>
<evidence type="ECO:0000256" key="2">
    <source>
        <dbReference type="RuleBase" id="RU003750"/>
    </source>
</evidence>
<name>A0ABP7ED03_9ACTN</name>
<evidence type="ECO:0000313" key="5">
    <source>
        <dbReference type="EMBL" id="GAA3715358.1"/>
    </source>
</evidence>